<keyword evidence="3" id="KW-1185">Reference proteome</keyword>
<name>A0A2A2HFQ8_9EURY</name>
<evidence type="ECO:0000313" key="3">
    <source>
        <dbReference type="Proteomes" id="UP000217528"/>
    </source>
</evidence>
<evidence type="ECO:0000313" key="2">
    <source>
        <dbReference type="EMBL" id="PWL07778.1"/>
    </source>
</evidence>
<evidence type="ECO:0000313" key="1">
    <source>
        <dbReference type="EMBL" id="PAV08140.1"/>
    </source>
</evidence>
<dbReference type="Proteomes" id="UP000246004">
    <property type="component" value="Unassembled WGS sequence"/>
</dbReference>
<dbReference type="EMBL" id="LMVN01000002">
    <property type="protein sequence ID" value="PAV08140.1"/>
    <property type="molecule type" value="Genomic_DNA"/>
</dbReference>
<proteinExistence type="predicted"/>
<organism evidence="1 3">
    <name type="scientific">Methanosphaera cuniculi</name>
    <dbReference type="NCBI Taxonomy" id="1077256"/>
    <lineage>
        <taxon>Archaea</taxon>
        <taxon>Methanobacteriati</taxon>
        <taxon>Methanobacteriota</taxon>
        <taxon>Methanomada group</taxon>
        <taxon>Methanobacteria</taxon>
        <taxon>Methanobacteriales</taxon>
        <taxon>Methanobacteriaceae</taxon>
        <taxon>Methanosphaera</taxon>
    </lineage>
</organism>
<comment type="caution">
    <text evidence="1">The sequence shown here is derived from an EMBL/GenBank/DDBJ whole genome shotgun (WGS) entry which is preliminary data.</text>
</comment>
<dbReference type="Proteomes" id="UP000217528">
    <property type="component" value="Unassembled WGS sequence"/>
</dbReference>
<accession>A0A2A2HFQ8</accession>
<dbReference type="AlphaFoldDB" id="A0A2A2HFQ8"/>
<gene>
    <name evidence="1" type="ORF">ASJ82_01350</name>
    <name evidence="2" type="ORF">MSCUN_13090</name>
</gene>
<sequence>MVELTFKEKVKREDDNPDKPMYVKIPQQIVDAYTLHDGDTIEWSFTINCKNQKTTTFTRKYNGMD</sequence>
<reference evidence="2 4" key="1">
    <citation type="submission" date="2016-04" db="EMBL/GenBank/DDBJ databases">
        <title>Genome sequence of Methanosphaera cuniculi DSM 4103.</title>
        <authorList>
            <person name="Poehlein A."/>
            <person name="Seedorf H."/>
            <person name="Daniel R."/>
        </authorList>
    </citation>
    <scope>NUCLEOTIDE SEQUENCE [LARGE SCALE GENOMIC DNA]</scope>
    <source>
        <strain evidence="2 4">DSM 4103</strain>
    </source>
</reference>
<reference evidence="1 3" key="2">
    <citation type="journal article" date="2017" name="BMC Genomics">
        <title>Genomic analysis of methanogenic archaea reveals a shift towards energy conservation.</title>
        <authorList>
            <person name="Gilmore S.P."/>
            <person name="Henske J.K."/>
            <person name="Sexton J.A."/>
            <person name="Solomon K.V."/>
            <person name="Seppala S."/>
            <person name="Yoo J.I."/>
            <person name="Huyett L.M."/>
            <person name="Pressman A."/>
            <person name="Cogan J.Z."/>
            <person name="Kivenson V."/>
            <person name="Peng X."/>
            <person name="Tan Y."/>
            <person name="Valentine D.L."/>
            <person name="O'Malley M.A."/>
        </authorList>
    </citation>
    <scope>NUCLEOTIDE SEQUENCE [LARGE SCALE GENOMIC DNA]</scope>
    <source>
        <strain evidence="1 3">1R-7</strain>
    </source>
</reference>
<evidence type="ECO:0000313" key="4">
    <source>
        <dbReference type="Proteomes" id="UP000246004"/>
    </source>
</evidence>
<dbReference type="EMBL" id="LWMS01000044">
    <property type="protein sequence ID" value="PWL07778.1"/>
    <property type="molecule type" value="Genomic_DNA"/>
</dbReference>
<protein>
    <submittedName>
        <fullName evidence="1">Uncharacterized protein</fullName>
    </submittedName>
</protein>
<dbReference type="RefSeq" id="WP_095608040.1">
    <property type="nucleotide sequence ID" value="NZ_CANQEZ010000005.1"/>
</dbReference>
<dbReference type="OrthoDB" id="81218at2157"/>